<dbReference type="EMBL" id="KI278478">
    <property type="protein sequence ID" value="ESA19196.1"/>
    <property type="molecule type" value="Genomic_DNA"/>
</dbReference>
<evidence type="ECO:0000313" key="1">
    <source>
        <dbReference type="EMBL" id="ESA19196.1"/>
    </source>
</evidence>
<organism evidence="1">
    <name type="scientific">Rhizophagus irregularis (strain DAOM 181602 / DAOM 197198 / MUCL 43194)</name>
    <name type="common">Arbuscular mycorrhizal fungus</name>
    <name type="synonym">Glomus intraradices</name>
    <dbReference type="NCBI Taxonomy" id="747089"/>
    <lineage>
        <taxon>Eukaryota</taxon>
        <taxon>Fungi</taxon>
        <taxon>Fungi incertae sedis</taxon>
        <taxon>Mucoromycota</taxon>
        <taxon>Glomeromycotina</taxon>
        <taxon>Glomeromycetes</taxon>
        <taxon>Glomerales</taxon>
        <taxon>Glomeraceae</taxon>
        <taxon>Rhizophagus</taxon>
    </lineage>
</organism>
<protein>
    <submittedName>
        <fullName evidence="1">Uncharacterized protein</fullName>
    </submittedName>
</protein>
<dbReference type="AlphaFoldDB" id="U9UUD0"/>
<dbReference type="HOGENOM" id="CLU_3015306_0_0_1"/>
<accession>U9UUD0</accession>
<reference evidence="1" key="1">
    <citation type="submission" date="2013-07" db="EMBL/GenBank/DDBJ databases">
        <title>The genome of an arbuscular mycorrhizal fungus provides insights into the evolution of the oldest plant symbiosis.</title>
        <authorList>
            <consortium name="DOE Joint Genome Institute"/>
            <person name="Tisserant E."/>
            <person name="Malbreil M."/>
            <person name="Kuo A."/>
            <person name="Kohler A."/>
            <person name="Symeonidi A."/>
            <person name="Balestrini R."/>
            <person name="Charron P."/>
            <person name="Duensing N."/>
            <person name="Frei-dit-Frey N."/>
            <person name="Gianinazzi-Pearson V."/>
            <person name="Gilbert B."/>
            <person name="Handa Y."/>
            <person name="Hijri M."/>
            <person name="Kaul R."/>
            <person name="Kawaguchi M."/>
            <person name="Krajinski F."/>
            <person name="Lammers P."/>
            <person name="Lapierre D."/>
            <person name="Masclaux F.G."/>
            <person name="Murat C."/>
            <person name="Morin E."/>
            <person name="Ndikumana S."/>
            <person name="Pagni M."/>
            <person name="Petitpierre D."/>
            <person name="Requena N."/>
            <person name="Rosikiewicz P."/>
            <person name="Riley R."/>
            <person name="Saito K."/>
            <person name="San Clemente H."/>
            <person name="Shapiro H."/>
            <person name="van Tuinen D."/>
            <person name="Becard G."/>
            <person name="Bonfante P."/>
            <person name="Paszkowski U."/>
            <person name="Shachar-Hill Y."/>
            <person name="Young J.P."/>
            <person name="Sanders I.R."/>
            <person name="Henrissat B."/>
            <person name="Rensing S.A."/>
            <person name="Grigoriev I.V."/>
            <person name="Corradi N."/>
            <person name="Roux C."/>
            <person name="Martin F."/>
        </authorList>
    </citation>
    <scope>NUCLEOTIDE SEQUENCE</scope>
    <source>
        <strain evidence="1">DAOM 197198</strain>
    </source>
</reference>
<name>U9UUD0_RHIID</name>
<sequence>MNNLKQNLAKLAKEFCNKEIPDFNELFHEDPTTDDLEINLHRINHEITEETLHLRR</sequence>
<proteinExistence type="predicted"/>
<gene>
    <name evidence="1" type="ORF">GLOINDRAFT_19852</name>
</gene>